<evidence type="ECO:0000259" key="7">
    <source>
        <dbReference type="Pfam" id="PF04542"/>
    </source>
</evidence>
<dbReference type="InterPro" id="IPR013324">
    <property type="entry name" value="RNA_pol_sigma_r3/r4-like"/>
</dbReference>
<dbReference type="Gene3D" id="1.10.1740.10">
    <property type="match status" value="1"/>
</dbReference>
<dbReference type="InterPro" id="IPR036388">
    <property type="entry name" value="WH-like_DNA-bd_sf"/>
</dbReference>
<dbReference type="RefSeq" id="WP_068042441.1">
    <property type="nucleotide sequence ID" value="NZ_JAAXOO010000005.1"/>
</dbReference>
<evidence type="ECO:0000256" key="2">
    <source>
        <dbReference type="ARBA" id="ARBA00011344"/>
    </source>
</evidence>
<protein>
    <submittedName>
        <fullName evidence="9">Sigma-70 family RNA polymerase sigma factor</fullName>
    </submittedName>
</protein>
<organism evidence="9 10">
    <name type="scientific">Nocardia speluncae</name>
    <dbReference type="NCBI Taxonomy" id="419477"/>
    <lineage>
        <taxon>Bacteria</taxon>
        <taxon>Bacillati</taxon>
        <taxon>Actinomycetota</taxon>
        <taxon>Actinomycetes</taxon>
        <taxon>Mycobacteriales</taxon>
        <taxon>Nocardiaceae</taxon>
        <taxon>Nocardia</taxon>
    </lineage>
</organism>
<dbReference type="InterPro" id="IPR007627">
    <property type="entry name" value="RNA_pol_sigma70_r2"/>
</dbReference>
<evidence type="ECO:0000259" key="8">
    <source>
        <dbReference type="Pfam" id="PF08281"/>
    </source>
</evidence>
<name>A0A846XG17_9NOCA</name>
<dbReference type="NCBIfam" id="TIGR02937">
    <property type="entry name" value="sigma70-ECF"/>
    <property type="match status" value="1"/>
</dbReference>
<dbReference type="InterPro" id="IPR052704">
    <property type="entry name" value="ECF_Sigma-70_Domain"/>
</dbReference>
<reference evidence="9 10" key="1">
    <citation type="submission" date="2020-04" db="EMBL/GenBank/DDBJ databases">
        <title>MicrobeNet Type strains.</title>
        <authorList>
            <person name="Nicholson A.C."/>
        </authorList>
    </citation>
    <scope>NUCLEOTIDE SEQUENCE [LARGE SCALE GENOMIC DNA]</scope>
    <source>
        <strain evidence="9 10">DSM 45078</strain>
    </source>
</reference>
<accession>A0A846XG17</accession>
<evidence type="ECO:0000256" key="5">
    <source>
        <dbReference type="ARBA" id="ARBA00023125"/>
    </source>
</evidence>
<comment type="caution">
    <text evidence="9">The sequence shown here is derived from an EMBL/GenBank/DDBJ whole genome shotgun (WGS) entry which is preliminary data.</text>
</comment>
<dbReference type="SUPFAM" id="SSF54427">
    <property type="entry name" value="NTF2-like"/>
    <property type="match status" value="1"/>
</dbReference>
<dbReference type="Pfam" id="PF04542">
    <property type="entry name" value="Sigma70_r2"/>
    <property type="match status" value="1"/>
</dbReference>
<dbReference type="PANTHER" id="PTHR30173:SF43">
    <property type="entry name" value="ECF RNA POLYMERASE SIGMA FACTOR SIGI-RELATED"/>
    <property type="match status" value="1"/>
</dbReference>
<evidence type="ECO:0000256" key="6">
    <source>
        <dbReference type="ARBA" id="ARBA00023163"/>
    </source>
</evidence>
<feature type="domain" description="RNA polymerase sigma factor 70 region 4 type 2" evidence="8">
    <location>
        <begin position="112"/>
        <end position="162"/>
    </location>
</feature>
<dbReference type="SUPFAM" id="SSF88946">
    <property type="entry name" value="Sigma2 domain of RNA polymerase sigma factors"/>
    <property type="match status" value="1"/>
</dbReference>
<keyword evidence="4" id="KW-0731">Sigma factor</keyword>
<dbReference type="EMBL" id="JAAXOO010000005">
    <property type="protein sequence ID" value="NKY35321.1"/>
    <property type="molecule type" value="Genomic_DNA"/>
</dbReference>
<dbReference type="AlphaFoldDB" id="A0A846XG17"/>
<dbReference type="GO" id="GO:0003677">
    <property type="term" value="F:DNA binding"/>
    <property type="evidence" value="ECO:0007669"/>
    <property type="project" value="UniProtKB-KW"/>
</dbReference>
<dbReference type="SUPFAM" id="SSF88659">
    <property type="entry name" value="Sigma3 and sigma4 domains of RNA polymerase sigma factors"/>
    <property type="match status" value="1"/>
</dbReference>
<dbReference type="Gene3D" id="3.10.450.50">
    <property type="match status" value="1"/>
</dbReference>
<evidence type="ECO:0000313" key="9">
    <source>
        <dbReference type="EMBL" id="NKY35321.1"/>
    </source>
</evidence>
<evidence type="ECO:0000313" key="10">
    <source>
        <dbReference type="Proteomes" id="UP000565715"/>
    </source>
</evidence>
<dbReference type="InterPro" id="IPR032710">
    <property type="entry name" value="NTF2-like_dom_sf"/>
</dbReference>
<comment type="similarity">
    <text evidence="1">Belongs to the sigma-70 factor family. ECF subfamily.</text>
</comment>
<gene>
    <name evidence="9" type="ORF">HGA13_19930</name>
</gene>
<dbReference type="PANTHER" id="PTHR30173">
    <property type="entry name" value="SIGMA 19 FACTOR"/>
    <property type="match status" value="1"/>
</dbReference>
<dbReference type="GO" id="GO:0006352">
    <property type="term" value="P:DNA-templated transcription initiation"/>
    <property type="evidence" value="ECO:0007669"/>
    <property type="project" value="InterPro"/>
</dbReference>
<proteinExistence type="inferred from homology"/>
<evidence type="ECO:0000256" key="4">
    <source>
        <dbReference type="ARBA" id="ARBA00023082"/>
    </source>
</evidence>
<dbReference type="InterPro" id="IPR013325">
    <property type="entry name" value="RNA_pol_sigma_r2"/>
</dbReference>
<dbReference type="GO" id="GO:0016987">
    <property type="term" value="F:sigma factor activity"/>
    <property type="evidence" value="ECO:0007669"/>
    <property type="project" value="UniProtKB-KW"/>
</dbReference>
<sequence>MDYTEWLVREFEDNRAHLRTVAYRMLGSAADAEDAVQETWIRLSSRADVSDVDNLTGWLTTVVSRVSLNVLQRRKGRREDLYGTEAADDSAERAAMMSPEQETVMADSVGSALMVVLDTLSPAERLAFVLHDMFAVPFDEIAAIIGRSSAATRQLASRARRRVQGIDQPSTIDVTARSEIVDAFLSAARTGRFAALLELLDPDVVLRADATVVAAGAAAEVVGSDSVARTFDGRARGVRPILIDREPGAVWRVEGRPRFVFVFTVRHGRITGIEMIGDPERIDVLNLSDH</sequence>
<comment type="subunit">
    <text evidence="2">Interacts transiently with the RNA polymerase catalytic core formed by RpoA, RpoB, RpoC and RpoZ (2 alpha, 1 beta, 1 beta' and 1 omega subunit) to form the RNA polymerase holoenzyme that can initiate transcription.</text>
</comment>
<evidence type="ECO:0000256" key="3">
    <source>
        <dbReference type="ARBA" id="ARBA00023015"/>
    </source>
</evidence>
<feature type="domain" description="RNA polymerase sigma-70 region 2" evidence="7">
    <location>
        <begin position="11"/>
        <end position="75"/>
    </location>
</feature>
<dbReference type="InterPro" id="IPR013249">
    <property type="entry name" value="RNA_pol_sigma70_r4_t2"/>
</dbReference>
<dbReference type="InterPro" id="IPR014284">
    <property type="entry name" value="RNA_pol_sigma-70_dom"/>
</dbReference>
<keyword evidence="3" id="KW-0805">Transcription regulation</keyword>
<dbReference type="Gene3D" id="1.10.10.10">
    <property type="entry name" value="Winged helix-like DNA-binding domain superfamily/Winged helix DNA-binding domain"/>
    <property type="match status" value="1"/>
</dbReference>
<evidence type="ECO:0000256" key="1">
    <source>
        <dbReference type="ARBA" id="ARBA00010641"/>
    </source>
</evidence>
<keyword evidence="6" id="KW-0804">Transcription</keyword>
<dbReference type="Pfam" id="PF08281">
    <property type="entry name" value="Sigma70_r4_2"/>
    <property type="match status" value="1"/>
</dbReference>
<keyword evidence="10" id="KW-1185">Reference proteome</keyword>
<keyword evidence="5" id="KW-0238">DNA-binding</keyword>
<dbReference type="Proteomes" id="UP000565715">
    <property type="component" value="Unassembled WGS sequence"/>
</dbReference>